<reference evidence="1" key="1">
    <citation type="submission" date="2022-10" db="EMBL/GenBank/DDBJ databases">
        <title>Puccinia triticina Genome sequencing and assembly.</title>
        <authorList>
            <person name="Li C."/>
        </authorList>
    </citation>
    <scope>NUCLEOTIDE SEQUENCE</scope>
    <source>
        <strain evidence="1">Pt15</strain>
    </source>
</reference>
<sequence>MIQDLLEEEERVQTLIDELDSDSDEEDSELEGIINNPAFAGWNSIKSSSKC</sequence>
<dbReference type="RefSeq" id="XP_053026710.1">
    <property type="nucleotide sequence ID" value="XM_053163067.1"/>
</dbReference>
<protein>
    <submittedName>
        <fullName evidence="1">Uncharacterized protein</fullName>
    </submittedName>
</protein>
<evidence type="ECO:0000313" key="2">
    <source>
        <dbReference type="Proteomes" id="UP001164743"/>
    </source>
</evidence>
<evidence type="ECO:0000313" key="1">
    <source>
        <dbReference type="EMBL" id="WAQ91155.1"/>
    </source>
</evidence>
<name>A0ABY7D2Q7_9BASI</name>
<proteinExistence type="predicted"/>
<gene>
    <name evidence="1" type="ORF">PtA15_14A35</name>
</gene>
<accession>A0ABY7D2Q7</accession>
<dbReference type="GeneID" id="77803951"/>
<keyword evidence="2" id="KW-1185">Reference proteome</keyword>
<dbReference type="Proteomes" id="UP001164743">
    <property type="component" value="Chromosome 14A"/>
</dbReference>
<organism evidence="1 2">
    <name type="scientific">Puccinia triticina</name>
    <dbReference type="NCBI Taxonomy" id="208348"/>
    <lineage>
        <taxon>Eukaryota</taxon>
        <taxon>Fungi</taxon>
        <taxon>Dikarya</taxon>
        <taxon>Basidiomycota</taxon>
        <taxon>Pucciniomycotina</taxon>
        <taxon>Pucciniomycetes</taxon>
        <taxon>Pucciniales</taxon>
        <taxon>Pucciniaceae</taxon>
        <taxon>Puccinia</taxon>
    </lineage>
</organism>
<dbReference type="EMBL" id="CP110434">
    <property type="protein sequence ID" value="WAQ91155.1"/>
    <property type="molecule type" value="Genomic_DNA"/>
</dbReference>